<reference evidence="2" key="1">
    <citation type="journal article" date="2021" name="PeerJ">
        <title>Extensive microbial diversity within the chicken gut microbiome revealed by metagenomics and culture.</title>
        <authorList>
            <person name="Gilroy R."/>
            <person name="Ravi A."/>
            <person name="Getino M."/>
            <person name="Pursley I."/>
            <person name="Horton D.L."/>
            <person name="Alikhan N.F."/>
            <person name="Baker D."/>
            <person name="Gharbi K."/>
            <person name="Hall N."/>
            <person name="Watson M."/>
            <person name="Adriaenssens E.M."/>
            <person name="Foster-Nyarko E."/>
            <person name="Jarju S."/>
            <person name="Secka A."/>
            <person name="Antonio M."/>
            <person name="Oren A."/>
            <person name="Chaudhuri R.R."/>
            <person name="La Ragione R."/>
            <person name="Hildebrand F."/>
            <person name="Pallen M.J."/>
        </authorList>
    </citation>
    <scope>NUCLEOTIDE SEQUENCE</scope>
    <source>
        <strain evidence="2">ChiHjej13B12-752</strain>
    </source>
</reference>
<dbReference type="GO" id="GO:0016491">
    <property type="term" value="F:oxidoreductase activity"/>
    <property type="evidence" value="ECO:0007669"/>
    <property type="project" value="InterPro"/>
</dbReference>
<dbReference type="Gene3D" id="3.90.180.10">
    <property type="entry name" value="Medium-chain alcohol dehydrogenases, catalytic domain"/>
    <property type="match status" value="1"/>
</dbReference>
<dbReference type="Gene3D" id="3.40.50.720">
    <property type="entry name" value="NAD(P)-binding Rossmann-like Domain"/>
    <property type="match status" value="1"/>
</dbReference>
<dbReference type="Pfam" id="PF08240">
    <property type="entry name" value="ADH_N"/>
    <property type="match status" value="1"/>
</dbReference>
<dbReference type="SUPFAM" id="SSF51735">
    <property type="entry name" value="NAD(P)-binding Rossmann-fold domains"/>
    <property type="match status" value="1"/>
</dbReference>
<dbReference type="EMBL" id="DXHR01000035">
    <property type="protein sequence ID" value="HIW13713.1"/>
    <property type="molecule type" value="Genomic_DNA"/>
</dbReference>
<proteinExistence type="predicted"/>
<dbReference type="SMART" id="SM00829">
    <property type="entry name" value="PKS_ER"/>
    <property type="match status" value="1"/>
</dbReference>
<dbReference type="Pfam" id="PF00107">
    <property type="entry name" value="ADH_zinc_N"/>
    <property type="match status" value="1"/>
</dbReference>
<dbReference type="PANTHER" id="PTHR45033:SF3">
    <property type="entry name" value="DEHYDROGENASE, PUTATIVE (AFU_ORTHOLOGUE AFUA_2G13270)-RELATED"/>
    <property type="match status" value="1"/>
</dbReference>
<dbReference type="InterPro" id="IPR013149">
    <property type="entry name" value="ADH-like_C"/>
</dbReference>
<protein>
    <submittedName>
        <fullName evidence="2">Zinc-binding dehydrogenase</fullName>
    </submittedName>
</protein>
<feature type="domain" description="Enoyl reductase (ER)" evidence="1">
    <location>
        <begin position="11"/>
        <end position="327"/>
    </location>
</feature>
<dbReference type="InterPro" id="IPR011032">
    <property type="entry name" value="GroES-like_sf"/>
</dbReference>
<reference evidence="2" key="2">
    <citation type="submission" date="2021-04" db="EMBL/GenBank/DDBJ databases">
        <authorList>
            <person name="Gilroy R."/>
        </authorList>
    </citation>
    <scope>NUCLEOTIDE SEQUENCE</scope>
    <source>
        <strain evidence="2">ChiHjej13B12-752</strain>
    </source>
</reference>
<accession>A0A9D1U0H0</accession>
<dbReference type="InterPro" id="IPR036291">
    <property type="entry name" value="NAD(P)-bd_dom_sf"/>
</dbReference>
<dbReference type="InterPro" id="IPR052711">
    <property type="entry name" value="Zinc_ADH-like"/>
</dbReference>
<dbReference type="SUPFAM" id="SSF50129">
    <property type="entry name" value="GroES-like"/>
    <property type="match status" value="1"/>
</dbReference>
<dbReference type="InterPro" id="IPR020843">
    <property type="entry name" value="ER"/>
</dbReference>
<name>A0A9D1U0H0_9STAP</name>
<evidence type="ECO:0000313" key="2">
    <source>
        <dbReference type="EMBL" id="HIW13713.1"/>
    </source>
</evidence>
<comment type="caution">
    <text evidence="2">The sequence shown here is derived from an EMBL/GenBank/DDBJ whole genome shotgun (WGS) entry which is preliminary data.</text>
</comment>
<dbReference type="InterPro" id="IPR013154">
    <property type="entry name" value="ADH-like_N"/>
</dbReference>
<evidence type="ECO:0000259" key="1">
    <source>
        <dbReference type="SMART" id="SM00829"/>
    </source>
</evidence>
<evidence type="ECO:0000313" key="3">
    <source>
        <dbReference type="Proteomes" id="UP000823989"/>
    </source>
</evidence>
<dbReference type="AlphaFoldDB" id="A0A9D1U0H0"/>
<organism evidence="2 3">
    <name type="scientific">Candidatus Salinicoccus stercoripullorum</name>
    <dbReference type="NCBI Taxonomy" id="2838756"/>
    <lineage>
        <taxon>Bacteria</taxon>
        <taxon>Bacillati</taxon>
        <taxon>Bacillota</taxon>
        <taxon>Bacilli</taxon>
        <taxon>Bacillales</taxon>
        <taxon>Staphylococcaceae</taxon>
        <taxon>Salinicoccus</taxon>
    </lineage>
</organism>
<dbReference type="Proteomes" id="UP000823989">
    <property type="component" value="Unassembled WGS sequence"/>
</dbReference>
<dbReference type="PANTHER" id="PTHR45033">
    <property type="match status" value="1"/>
</dbReference>
<sequence>MKAVLHEGVSGMEGLKYGEVEKMEPKAGEVRIRLKSAGLNHRDLFVPDRHKAEDPALILGSDGAGIVDGVGDGVDNVKAGDEVIINPSLGWRKNSDAPPEGFEIVGMPFDGTFAECITLPSENAVRKPGYLSWEEAGVLALSAMTAYRALFTRAKVREGMTVLIPGATGGAGTFLLQFAKAAGAKVYVTSRSEEKRSQALELGADKAIDSEADWNDELAGEKVDVVIESVGAATFNKSVGQLRRGGTLTAFGASAGDTVEFDLRKFFYGQYNLLGSTMASAEELHEMLEFIEKHEIRPVMDRSYPLSDFKEAFDRLENSGMMGKIVFNIE</sequence>
<gene>
    <name evidence="2" type="ORF">H9891_11230</name>
</gene>